<protein>
    <submittedName>
        <fullName evidence="1">Uncharacterized protein</fullName>
    </submittedName>
</protein>
<evidence type="ECO:0000313" key="1">
    <source>
        <dbReference type="EMBL" id="GAI63629.1"/>
    </source>
</evidence>
<feature type="non-terminal residue" evidence="1">
    <location>
        <position position="173"/>
    </location>
</feature>
<sequence length="173" mass="20421">MFSANRNDILAFRETMEGFFALTKYKWQVLIADSGPYSLQNMENMRFKGLVPIIRARKHLKNHPIRELKKGFFFNTNYIPDGWSDDYFLKIYSFRPMIEQGNSYNNTYYNAYRMNNGGLDAAIKLRSLIYILELLKALTAYKLGRPDLIMKPSAFESSRHSNFRRMLPYEAQK</sequence>
<organism evidence="1">
    <name type="scientific">marine sediment metagenome</name>
    <dbReference type="NCBI Taxonomy" id="412755"/>
    <lineage>
        <taxon>unclassified sequences</taxon>
        <taxon>metagenomes</taxon>
        <taxon>ecological metagenomes</taxon>
    </lineage>
</organism>
<proteinExistence type="predicted"/>
<dbReference type="EMBL" id="BARW01001768">
    <property type="protein sequence ID" value="GAI63629.1"/>
    <property type="molecule type" value="Genomic_DNA"/>
</dbReference>
<name>X1S756_9ZZZZ</name>
<dbReference type="AlphaFoldDB" id="X1S756"/>
<reference evidence="1" key="1">
    <citation type="journal article" date="2014" name="Front. Microbiol.">
        <title>High frequency of phylogenetically diverse reductive dehalogenase-homologous genes in deep subseafloor sedimentary metagenomes.</title>
        <authorList>
            <person name="Kawai M."/>
            <person name="Futagami T."/>
            <person name="Toyoda A."/>
            <person name="Takaki Y."/>
            <person name="Nishi S."/>
            <person name="Hori S."/>
            <person name="Arai W."/>
            <person name="Tsubouchi T."/>
            <person name="Morono Y."/>
            <person name="Uchiyama I."/>
            <person name="Ito T."/>
            <person name="Fujiyama A."/>
            <person name="Inagaki F."/>
            <person name="Takami H."/>
        </authorList>
    </citation>
    <scope>NUCLEOTIDE SEQUENCE</scope>
    <source>
        <strain evidence="1">Expedition CK06-06</strain>
    </source>
</reference>
<gene>
    <name evidence="1" type="ORF">S12H4_05377</name>
</gene>
<comment type="caution">
    <text evidence="1">The sequence shown here is derived from an EMBL/GenBank/DDBJ whole genome shotgun (WGS) entry which is preliminary data.</text>
</comment>
<accession>X1S756</accession>